<name>A0A4Q4MWB1_ALTAL</name>
<evidence type="ECO:0000256" key="3">
    <source>
        <dbReference type="PROSITE-ProRule" id="PRU00023"/>
    </source>
</evidence>
<proteinExistence type="predicted"/>
<dbReference type="GO" id="GO:0085020">
    <property type="term" value="P:protein K6-linked ubiquitination"/>
    <property type="evidence" value="ECO:0007669"/>
    <property type="project" value="TreeGrafter"/>
</dbReference>
<dbReference type="PANTHER" id="PTHR24171">
    <property type="entry name" value="ANKYRIN REPEAT DOMAIN-CONTAINING PROTEIN 39-RELATED"/>
    <property type="match status" value="1"/>
</dbReference>
<dbReference type="PRINTS" id="PR01415">
    <property type="entry name" value="ANKYRIN"/>
</dbReference>
<gene>
    <name evidence="4" type="ORF">AA0117_g12982</name>
</gene>
<dbReference type="InterPro" id="IPR002110">
    <property type="entry name" value="Ankyrin_rpt"/>
</dbReference>
<dbReference type="SMART" id="SM00248">
    <property type="entry name" value="ANK"/>
    <property type="match status" value="3"/>
</dbReference>
<comment type="caution">
    <text evidence="4">The sequence shown here is derived from an EMBL/GenBank/DDBJ whole genome shotgun (WGS) entry which is preliminary data.</text>
</comment>
<evidence type="ECO:0000256" key="1">
    <source>
        <dbReference type="ARBA" id="ARBA00022737"/>
    </source>
</evidence>
<reference evidence="5" key="1">
    <citation type="journal article" date="2019" name="bioRxiv">
        <title>Genomics, evolutionary history and diagnostics of the Alternaria alternata species group including apple and Asian pear pathotypes.</title>
        <authorList>
            <person name="Armitage A.D."/>
            <person name="Cockerton H.M."/>
            <person name="Sreenivasaprasad S."/>
            <person name="Woodhall J.W."/>
            <person name="Lane C.R."/>
            <person name="Harrison R.J."/>
            <person name="Clarkson J.P."/>
        </authorList>
    </citation>
    <scope>NUCLEOTIDE SEQUENCE [LARGE SCALE GENOMIC DNA]</scope>
    <source>
        <strain evidence="5">FERA 1177</strain>
    </source>
</reference>
<keyword evidence="2 3" id="KW-0040">ANK repeat</keyword>
<dbReference type="PROSITE" id="PS50297">
    <property type="entry name" value="ANK_REP_REGION"/>
    <property type="match status" value="1"/>
</dbReference>
<organism evidence="4 5">
    <name type="scientific">Alternaria alternata</name>
    <name type="common">Alternaria rot fungus</name>
    <name type="synonym">Torula alternata</name>
    <dbReference type="NCBI Taxonomy" id="5599"/>
    <lineage>
        <taxon>Eukaryota</taxon>
        <taxon>Fungi</taxon>
        <taxon>Dikarya</taxon>
        <taxon>Ascomycota</taxon>
        <taxon>Pezizomycotina</taxon>
        <taxon>Dothideomycetes</taxon>
        <taxon>Pleosporomycetidae</taxon>
        <taxon>Pleosporales</taxon>
        <taxon>Pleosporineae</taxon>
        <taxon>Pleosporaceae</taxon>
        <taxon>Alternaria</taxon>
        <taxon>Alternaria sect. Alternaria</taxon>
        <taxon>Alternaria alternata complex</taxon>
    </lineage>
</organism>
<dbReference type="GO" id="GO:0004842">
    <property type="term" value="F:ubiquitin-protein transferase activity"/>
    <property type="evidence" value="ECO:0007669"/>
    <property type="project" value="TreeGrafter"/>
</dbReference>
<dbReference type="PANTHER" id="PTHR24171:SF8">
    <property type="entry name" value="BRCA1-ASSOCIATED RING DOMAIN PROTEIN 1"/>
    <property type="match status" value="1"/>
</dbReference>
<dbReference type="Gene3D" id="1.25.40.20">
    <property type="entry name" value="Ankyrin repeat-containing domain"/>
    <property type="match status" value="1"/>
</dbReference>
<feature type="repeat" description="ANK" evidence="3">
    <location>
        <begin position="60"/>
        <end position="92"/>
    </location>
</feature>
<sequence>MPSSADVHGKGMAGADSYLYRYNVQQSGSSALLWAARHGQEATARKSLRGKANIHATDDGAQAPLLLAVEKGHEQVVRLLLDKGADVNAQGGYYGNALQAASSRGHESVVKMLVALVLSHNKGNACMAG</sequence>
<dbReference type="Proteomes" id="UP000291422">
    <property type="component" value="Unassembled WGS sequence"/>
</dbReference>
<dbReference type="Pfam" id="PF12796">
    <property type="entry name" value="Ank_2"/>
    <property type="match status" value="1"/>
</dbReference>
<evidence type="ECO:0000313" key="5">
    <source>
        <dbReference type="Proteomes" id="UP000291422"/>
    </source>
</evidence>
<dbReference type="PROSITE" id="PS50088">
    <property type="entry name" value="ANK_REPEAT"/>
    <property type="match status" value="1"/>
</dbReference>
<dbReference type="SUPFAM" id="SSF48403">
    <property type="entry name" value="Ankyrin repeat"/>
    <property type="match status" value="1"/>
</dbReference>
<protein>
    <submittedName>
        <fullName evidence="4">Uncharacterized protein</fullName>
    </submittedName>
</protein>
<evidence type="ECO:0000256" key="2">
    <source>
        <dbReference type="ARBA" id="ARBA00023043"/>
    </source>
</evidence>
<keyword evidence="1" id="KW-0677">Repeat</keyword>
<dbReference type="AlphaFoldDB" id="A0A4Q4MWB1"/>
<dbReference type="InterPro" id="IPR036770">
    <property type="entry name" value="Ankyrin_rpt-contain_sf"/>
</dbReference>
<evidence type="ECO:0000313" key="4">
    <source>
        <dbReference type="EMBL" id="RYN61612.1"/>
    </source>
</evidence>
<accession>A0A4Q4MWB1</accession>
<dbReference type="EMBL" id="PDXD01000108">
    <property type="protein sequence ID" value="RYN61612.1"/>
    <property type="molecule type" value="Genomic_DNA"/>
</dbReference>